<reference evidence="1 2" key="1">
    <citation type="journal article" date="2011" name="Front. Microbiol.">
        <title>Two Strains of Crocosphaera watsonii with Highly Conserved Genomes are Distinguished by Strain-Specific Features.</title>
        <authorList>
            <person name="Bench S.R."/>
            <person name="Ilikchyan I.N."/>
            <person name="Tripp H.J."/>
            <person name="Zehr J.P."/>
        </authorList>
    </citation>
    <scope>NUCLEOTIDE SEQUENCE [LARGE SCALE GENOMIC DNA]</scope>
    <source>
        <strain evidence="1 2">WH 0003</strain>
    </source>
</reference>
<sequence length="80" mass="9484">MTSLNDRSQSDTNELSIEELNAKWDALENDPEFQKKPFWQRIVEIGKVVPAEEWDKQLPRDFARNGEHYMYGAPRDDEEE</sequence>
<dbReference type="AlphaFoldDB" id="G5IYL3"/>
<protein>
    <submittedName>
        <fullName evidence="1">Uncharacterized protein</fullName>
    </submittedName>
</protein>
<dbReference type="Proteomes" id="UP000003477">
    <property type="component" value="Unassembled WGS sequence"/>
</dbReference>
<name>G5IYL3_CROWT</name>
<evidence type="ECO:0000313" key="2">
    <source>
        <dbReference type="Proteomes" id="UP000003477"/>
    </source>
</evidence>
<dbReference type="RefSeq" id="WP_007303435.1">
    <property type="nucleotide sequence ID" value="NZ_AESD01000064.1"/>
</dbReference>
<accession>G5IYL3</accession>
<organism evidence="1 2">
    <name type="scientific">Crocosphaera watsonii WH 0003</name>
    <dbReference type="NCBI Taxonomy" id="423471"/>
    <lineage>
        <taxon>Bacteria</taxon>
        <taxon>Bacillati</taxon>
        <taxon>Cyanobacteriota</taxon>
        <taxon>Cyanophyceae</taxon>
        <taxon>Oscillatoriophycideae</taxon>
        <taxon>Chroococcales</taxon>
        <taxon>Aphanothecaceae</taxon>
        <taxon>Crocosphaera</taxon>
    </lineage>
</organism>
<comment type="caution">
    <text evidence="1">The sequence shown here is derived from an EMBL/GenBank/DDBJ whole genome shotgun (WGS) entry which is preliminary data.</text>
</comment>
<evidence type="ECO:0000313" key="1">
    <source>
        <dbReference type="EMBL" id="EHJ14965.1"/>
    </source>
</evidence>
<gene>
    <name evidence="1" type="ORF">CWATWH0003_0362</name>
</gene>
<proteinExistence type="predicted"/>
<dbReference type="EMBL" id="AESD01000064">
    <property type="protein sequence ID" value="EHJ14965.1"/>
    <property type="molecule type" value="Genomic_DNA"/>
</dbReference>
<dbReference type="PATRIC" id="fig|423471.3.peg.331"/>
<dbReference type="GeneID" id="88764297"/>